<gene>
    <name evidence="1" type="ORF">FA13DRAFT_1735632</name>
</gene>
<dbReference type="EMBL" id="QPFP01000032">
    <property type="protein sequence ID" value="TEB28492.1"/>
    <property type="molecule type" value="Genomic_DNA"/>
</dbReference>
<comment type="caution">
    <text evidence="1">The sequence shown here is derived from an EMBL/GenBank/DDBJ whole genome shotgun (WGS) entry which is preliminary data.</text>
</comment>
<reference evidence="1 2" key="1">
    <citation type="journal article" date="2019" name="Nat. Ecol. Evol.">
        <title>Megaphylogeny resolves global patterns of mushroom evolution.</title>
        <authorList>
            <person name="Varga T."/>
            <person name="Krizsan K."/>
            <person name="Foldi C."/>
            <person name="Dima B."/>
            <person name="Sanchez-Garcia M."/>
            <person name="Sanchez-Ramirez S."/>
            <person name="Szollosi G.J."/>
            <person name="Szarkandi J.G."/>
            <person name="Papp V."/>
            <person name="Albert L."/>
            <person name="Andreopoulos W."/>
            <person name="Angelini C."/>
            <person name="Antonin V."/>
            <person name="Barry K.W."/>
            <person name="Bougher N.L."/>
            <person name="Buchanan P."/>
            <person name="Buyck B."/>
            <person name="Bense V."/>
            <person name="Catcheside P."/>
            <person name="Chovatia M."/>
            <person name="Cooper J."/>
            <person name="Damon W."/>
            <person name="Desjardin D."/>
            <person name="Finy P."/>
            <person name="Geml J."/>
            <person name="Haridas S."/>
            <person name="Hughes K."/>
            <person name="Justo A."/>
            <person name="Karasinski D."/>
            <person name="Kautmanova I."/>
            <person name="Kiss B."/>
            <person name="Kocsube S."/>
            <person name="Kotiranta H."/>
            <person name="LaButti K.M."/>
            <person name="Lechner B.E."/>
            <person name="Liimatainen K."/>
            <person name="Lipzen A."/>
            <person name="Lukacs Z."/>
            <person name="Mihaltcheva S."/>
            <person name="Morgado L.N."/>
            <person name="Niskanen T."/>
            <person name="Noordeloos M.E."/>
            <person name="Ohm R.A."/>
            <person name="Ortiz-Santana B."/>
            <person name="Ovrebo C."/>
            <person name="Racz N."/>
            <person name="Riley R."/>
            <person name="Savchenko A."/>
            <person name="Shiryaev A."/>
            <person name="Soop K."/>
            <person name="Spirin V."/>
            <person name="Szebenyi C."/>
            <person name="Tomsovsky M."/>
            <person name="Tulloss R.E."/>
            <person name="Uehling J."/>
            <person name="Grigoriev I.V."/>
            <person name="Vagvolgyi C."/>
            <person name="Papp T."/>
            <person name="Martin F.M."/>
            <person name="Miettinen O."/>
            <person name="Hibbett D.S."/>
            <person name="Nagy L.G."/>
        </authorList>
    </citation>
    <scope>NUCLEOTIDE SEQUENCE [LARGE SCALE GENOMIC DNA]</scope>
    <source>
        <strain evidence="1 2">FP101781</strain>
    </source>
</reference>
<protein>
    <submittedName>
        <fullName evidence="1">Uncharacterized protein</fullName>
    </submittedName>
</protein>
<dbReference type="Proteomes" id="UP000298030">
    <property type="component" value="Unassembled WGS sequence"/>
</dbReference>
<proteinExistence type="predicted"/>
<keyword evidence="2" id="KW-1185">Reference proteome</keyword>
<name>A0A4Y7T4G8_COPMI</name>
<evidence type="ECO:0000313" key="2">
    <source>
        <dbReference type="Proteomes" id="UP000298030"/>
    </source>
</evidence>
<accession>A0A4Y7T4G8</accession>
<organism evidence="1 2">
    <name type="scientific">Coprinellus micaceus</name>
    <name type="common">Glistening ink-cap mushroom</name>
    <name type="synonym">Coprinus micaceus</name>
    <dbReference type="NCBI Taxonomy" id="71717"/>
    <lineage>
        <taxon>Eukaryota</taxon>
        <taxon>Fungi</taxon>
        <taxon>Dikarya</taxon>
        <taxon>Basidiomycota</taxon>
        <taxon>Agaricomycotina</taxon>
        <taxon>Agaricomycetes</taxon>
        <taxon>Agaricomycetidae</taxon>
        <taxon>Agaricales</taxon>
        <taxon>Agaricineae</taxon>
        <taxon>Psathyrellaceae</taxon>
        <taxon>Coprinellus</taxon>
    </lineage>
</organism>
<dbReference type="AlphaFoldDB" id="A0A4Y7T4G8"/>
<evidence type="ECO:0000313" key="1">
    <source>
        <dbReference type="EMBL" id="TEB28492.1"/>
    </source>
</evidence>
<sequence length="82" mass="9153">MGTAIRGHICRVAGMSHGSVAFLPPTEAQDDGKWGRFYGPQGHSYDRAPAAPCHPRLARWLKWPIISSSMERGRNSRYCLDL</sequence>